<dbReference type="EMBL" id="AAKN02032794">
    <property type="status" value="NOT_ANNOTATED_CDS"/>
    <property type="molecule type" value="Genomic_DNA"/>
</dbReference>
<dbReference type="Bgee" id="ENSCPOG00000037788">
    <property type="expression patterns" value="Expressed in liver and 11 other cell types or tissues"/>
</dbReference>
<keyword evidence="2" id="KW-1185">Reference proteome</keyword>
<accession>A0A286XXR0</accession>
<dbReference type="PANTHER" id="PTHR13630">
    <property type="entry name" value="GAMMA-SECRETASE-ACTIVATING PROTEIN"/>
    <property type="match status" value="1"/>
</dbReference>
<dbReference type="PANTHER" id="PTHR13630:SF1">
    <property type="entry name" value="GAMMA-SECRETASE-ACTIVATING PROTEIN"/>
    <property type="match status" value="1"/>
</dbReference>
<dbReference type="VEuPathDB" id="HostDB:ENSCPOG00000037788"/>
<reference evidence="1" key="2">
    <citation type="submission" date="2025-08" db="UniProtKB">
        <authorList>
            <consortium name="Ensembl"/>
        </authorList>
    </citation>
    <scope>IDENTIFICATION</scope>
    <source>
        <strain evidence="1">2N</strain>
    </source>
</reference>
<name>A0A286XXR0_CAVPO</name>
<sequence length="97" mass="11138">LIGQKIYRLWDHPVSSNIISRHHVTRLLQNYKKQPWNSVISKSSFSVDFLPLNYLIEILTSLESSNQALDDFEGHDNVDAEFVEEAALKHTTMLLGL</sequence>
<dbReference type="GeneTree" id="ENSGT00390000012875"/>
<dbReference type="Proteomes" id="UP000005447">
    <property type="component" value="Unassembled WGS sequence"/>
</dbReference>
<evidence type="ECO:0000313" key="1">
    <source>
        <dbReference type="Ensembl" id="ENSCPOP00000030352.1"/>
    </source>
</evidence>
<dbReference type="AlphaFoldDB" id="A0A286XXR0"/>
<dbReference type="eggNOG" id="ENOG502QWQK">
    <property type="taxonomic scope" value="Eukaryota"/>
</dbReference>
<dbReference type="STRING" id="10141.ENSCPOP00000030352"/>
<organism evidence="1 2">
    <name type="scientific">Cavia porcellus</name>
    <name type="common">Guinea pig</name>
    <dbReference type="NCBI Taxonomy" id="10141"/>
    <lineage>
        <taxon>Eukaryota</taxon>
        <taxon>Metazoa</taxon>
        <taxon>Chordata</taxon>
        <taxon>Craniata</taxon>
        <taxon>Vertebrata</taxon>
        <taxon>Euteleostomi</taxon>
        <taxon>Mammalia</taxon>
        <taxon>Eutheria</taxon>
        <taxon>Euarchontoglires</taxon>
        <taxon>Glires</taxon>
        <taxon>Rodentia</taxon>
        <taxon>Hystricomorpha</taxon>
        <taxon>Caviidae</taxon>
        <taxon>Cavia</taxon>
    </lineage>
</organism>
<reference evidence="1" key="3">
    <citation type="submission" date="2025-09" db="UniProtKB">
        <authorList>
            <consortium name="Ensembl"/>
        </authorList>
    </citation>
    <scope>IDENTIFICATION</scope>
    <source>
        <strain evidence="1">2N</strain>
    </source>
</reference>
<dbReference type="OMA" id="NQALCDF"/>
<evidence type="ECO:0000313" key="2">
    <source>
        <dbReference type="Proteomes" id="UP000005447"/>
    </source>
</evidence>
<proteinExistence type="predicted"/>
<protein>
    <submittedName>
        <fullName evidence="1">Uncharacterized protein</fullName>
    </submittedName>
</protein>
<dbReference type="GO" id="GO:1902004">
    <property type="term" value="P:positive regulation of amyloid-beta formation"/>
    <property type="evidence" value="ECO:0007669"/>
    <property type="project" value="TreeGrafter"/>
</dbReference>
<dbReference type="InParanoid" id="A0A286XXR0"/>
<dbReference type="GO" id="GO:0005802">
    <property type="term" value="C:trans-Golgi network"/>
    <property type="evidence" value="ECO:0007669"/>
    <property type="project" value="TreeGrafter"/>
</dbReference>
<dbReference type="Ensembl" id="ENSCPOT00000044452.1">
    <property type="protein sequence ID" value="ENSCPOP00000030352.1"/>
    <property type="gene ID" value="ENSCPOG00000037788.1"/>
</dbReference>
<dbReference type="InterPro" id="IPR026172">
    <property type="entry name" value="GSAP_fam"/>
</dbReference>
<reference evidence="2" key="1">
    <citation type="journal article" date="2011" name="Nature">
        <title>A high-resolution map of human evolutionary constraint using 29 mammals.</title>
        <authorList>
            <person name="Lindblad-Toh K."/>
            <person name="Garber M."/>
            <person name="Zuk O."/>
            <person name="Lin M.F."/>
            <person name="Parker B.J."/>
            <person name="Washietl S."/>
            <person name="Kheradpour P."/>
            <person name="Ernst J."/>
            <person name="Jordan G."/>
            <person name="Mauceli E."/>
            <person name="Ward L.D."/>
            <person name="Lowe C.B."/>
            <person name="Holloway A.K."/>
            <person name="Clamp M."/>
            <person name="Gnerre S."/>
            <person name="Alfoldi J."/>
            <person name="Beal K."/>
            <person name="Chang J."/>
            <person name="Clawson H."/>
            <person name="Cuff J."/>
            <person name="Di Palma F."/>
            <person name="Fitzgerald S."/>
            <person name="Flicek P."/>
            <person name="Guttman M."/>
            <person name="Hubisz M.J."/>
            <person name="Jaffe D.B."/>
            <person name="Jungreis I."/>
            <person name="Kent W.J."/>
            <person name="Kostka D."/>
            <person name="Lara M."/>
            <person name="Martins A.L."/>
            <person name="Massingham T."/>
            <person name="Moltke I."/>
            <person name="Raney B.J."/>
            <person name="Rasmussen M.D."/>
            <person name="Robinson J."/>
            <person name="Stark A."/>
            <person name="Vilella A.J."/>
            <person name="Wen J."/>
            <person name="Xie X."/>
            <person name="Zody M.C."/>
            <person name="Baldwin J."/>
            <person name="Bloom T."/>
            <person name="Chin C.W."/>
            <person name="Heiman D."/>
            <person name="Nicol R."/>
            <person name="Nusbaum C."/>
            <person name="Young S."/>
            <person name="Wilkinson J."/>
            <person name="Worley K.C."/>
            <person name="Kovar C.L."/>
            <person name="Muzny D.M."/>
            <person name="Gibbs R.A."/>
            <person name="Cree A."/>
            <person name="Dihn H.H."/>
            <person name="Fowler G."/>
            <person name="Jhangiani S."/>
            <person name="Joshi V."/>
            <person name="Lee S."/>
            <person name="Lewis L.R."/>
            <person name="Nazareth L.V."/>
            <person name="Okwuonu G."/>
            <person name="Santibanez J."/>
            <person name="Warren W.C."/>
            <person name="Mardis E.R."/>
            <person name="Weinstock G.M."/>
            <person name="Wilson R.K."/>
            <person name="Delehaunty K."/>
            <person name="Dooling D."/>
            <person name="Fronik C."/>
            <person name="Fulton L."/>
            <person name="Fulton B."/>
            <person name="Graves T."/>
            <person name="Minx P."/>
            <person name="Sodergren E."/>
            <person name="Birney E."/>
            <person name="Margulies E.H."/>
            <person name="Herrero J."/>
            <person name="Green E.D."/>
            <person name="Haussler D."/>
            <person name="Siepel A."/>
            <person name="Goldman N."/>
            <person name="Pollard K.S."/>
            <person name="Pedersen J.S."/>
            <person name="Lander E.S."/>
            <person name="Kellis M."/>
        </authorList>
    </citation>
    <scope>NUCLEOTIDE SEQUENCE [LARGE SCALE GENOMIC DNA]</scope>
    <source>
        <strain evidence="2">2N</strain>
    </source>
</reference>